<gene>
    <name evidence="8" type="ORF">MAR_003864</name>
</gene>
<dbReference type="InterPro" id="IPR023267">
    <property type="entry name" value="RCMT"/>
</dbReference>
<feature type="active site" description="Nucleophile" evidence="5">
    <location>
        <position position="161"/>
    </location>
</feature>
<accession>A0ABY7EZ94</accession>
<keyword evidence="1 5" id="KW-0489">Methyltransferase</keyword>
<sequence>NKKSLYAIVCEVIKHRQQLENVGRKCENFGKDKRLAGQPHPFLLHGPPHPQSASVPSKNRPTFTPALQDWGHYTSGQATCVTPVFKDFLSVDPTDSSYARVEYILVDPSCSGSGMVNRVSMKSDEDSYPKERLNQLSKFQISILKHALSFPNVKKIVYSTCSIHEEENEQVVEEVYSHVSEIFEIDHVMPDWPMRGLVTYEHGEKCVRMSHDLTLTNGFFVSSFSRKINKKRKHEEDGCHSEKNRPLKVKVKNTRSSKVVHKSNVRKQQGPSIETHKHLRATTDWKIDIIAV</sequence>
<evidence type="ECO:0000256" key="1">
    <source>
        <dbReference type="ARBA" id="ARBA00022603"/>
    </source>
</evidence>
<organism evidence="8 9">
    <name type="scientific">Mya arenaria</name>
    <name type="common">Soft-shell clam</name>
    <dbReference type="NCBI Taxonomy" id="6604"/>
    <lineage>
        <taxon>Eukaryota</taxon>
        <taxon>Metazoa</taxon>
        <taxon>Spiralia</taxon>
        <taxon>Lophotrochozoa</taxon>
        <taxon>Mollusca</taxon>
        <taxon>Bivalvia</taxon>
        <taxon>Autobranchia</taxon>
        <taxon>Heteroconchia</taxon>
        <taxon>Euheterodonta</taxon>
        <taxon>Imparidentia</taxon>
        <taxon>Neoheterodontei</taxon>
        <taxon>Myida</taxon>
        <taxon>Myoidea</taxon>
        <taxon>Myidae</taxon>
        <taxon>Mya</taxon>
    </lineage>
</organism>
<feature type="domain" description="SAM-dependent MTase RsmB/NOP-type" evidence="7">
    <location>
        <begin position="1"/>
        <end position="227"/>
    </location>
</feature>
<dbReference type="SUPFAM" id="SSF53335">
    <property type="entry name" value="S-adenosyl-L-methionine-dependent methyltransferases"/>
    <property type="match status" value="1"/>
</dbReference>
<protein>
    <submittedName>
        <fullName evidence="8">NSUN5-like protein</fullName>
    </submittedName>
</protein>
<comment type="caution">
    <text evidence="5">Lacks conserved residue(s) required for the propagation of feature annotation.</text>
</comment>
<dbReference type="InterPro" id="IPR001678">
    <property type="entry name" value="MeTrfase_RsmB-F_NOP2_dom"/>
</dbReference>
<evidence type="ECO:0000256" key="2">
    <source>
        <dbReference type="ARBA" id="ARBA00022679"/>
    </source>
</evidence>
<keyword evidence="4 5" id="KW-0694">RNA-binding</keyword>
<dbReference type="PROSITE" id="PS51686">
    <property type="entry name" value="SAM_MT_RSMB_NOP"/>
    <property type="match status" value="1"/>
</dbReference>
<proteinExistence type="inferred from homology"/>
<evidence type="ECO:0000313" key="9">
    <source>
        <dbReference type="Proteomes" id="UP001164746"/>
    </source>
</evidence>
<dbReference type="PRINTS" id="PR02008">
    <property type="entry name" value="RCMTFAMILY"/>
</dbReference>
<dbReference type="Gene3D" id="3.40.50.150">
    <property type="entry name" value="Vaccinia Virus protein VP39"/>
    <property type="match status" value="1"/>
</dbReference>
<dbReference type="EMBL" id="CP111020">
    <property type="protein sequence ID" value="WAR13759.1"/>
    <property type="molecule type" value="Genomic_DNA"/>
</dbReference>
<dbReference type="InterPro" id="IPR049560">
    <property type="entry name" value="MeTrfase_RsmB-F_NOP2_cat"/>
</dbReference>
<feature type="binding site" evidence="5">
    <location>
        <position position="87"/>
    </location>
    <ligand>
        <name>S-adenosyl-L-methionine</name>
        <dbReference type="ChEBI" id="CHEBI:59789"/>
    </ligand>
</feature>
<name>A0ABY7EZ94_MYAAR</name>
<dbReference type="PANTHER" id="PTHR22807">
    <property type="entry name" value="NOP2 YEAST -RELATED NOL1/NOP2/FMU SUN DOMAIN-CONTAINING"/>
    <property type="match status" value="1"/>
</dbReference>
<dbReference type="Pfam" id="PF01189">
    <property type="entry name" value="Methyltr_RsmB-F"/>
    <property type="match status" value="1"/>
</dbReference>
<evidence type="ECO:0000256" key="3">
    <source>
        <dbReference type="ARBA" id="ARBA00022691"/>
    </source>
</evidence>
<evidence type="ECO:0000313" key="8">
    <source>
        <dbReference type="EMBL" id="WAR13759.1"/>
    </source>
</evidence>
<dbReference type="PANTHER" id="PTHR22807:SF4">
    <property type="entry name" value="28S RRNA (CYTOSINE-C(5))-METHYLTRANSFERASE"/>
    <property type="match status" value="1"/>
</dbReference>
<evidence type="ECO:0000259" key="7">
    <source>
        <dbReference type="PROSITE" id="PS51686"/>
    </source>
</evidence>
<dbReference type="Proteomes" id="UP001164746">
    <property type="component" value="Chromosome 9"/>
</dbReference>
<reference evidence="8" key="1">
    <citation type="submission" date="2022-11" db="EMBL/GenBank/DDBJ databases">
        <title>Centuries of genome instability and evolution in soft-shell clam transmissible cancer (bioRxiv).</title>
        <authorList>
            <person name="Hart S.F.M."/>
            <person name="Yonemitsu M.A."/>
            <person name="Giersch R.M."/>
            <person name="Beal B.F."/>
            <person name="Arriagada G."/>
            <person name="Davis B.W."/>
            <person name="Ostrander E.A."/>
            <person name="Goff S.P."/>
            <person name="Metzger M.J."/>
        </authorList>
    </citation>
    <scope>NUCLEOTIDE SEQUENCE</scope>
    <source>
        <strain evidence="8">MELC-2E11</strain>
        <tissue evidence="8">Siphon/mantle</tissue>
    </source>
</reference>
<keyword evidence="9" id="KW-1185">Reference proteome</keyword>
<feature type="region of interest" description="Disordered" evidence="6">
    <location>
        <begin position="37"/>
        <end position="58"/>
    </location>
</feature>
<keyword evidence="3 5" id="KW-0949">S-adenosyl-L-methionine</keyword>
<feature type="compositionally biased region" description="Low complexity" evidence="6">
    <location>
        <begin position="37"/>
        <end position="46"/>
    </location>
</feature>
<dbReference type="InterPro" id="IPR029063">
    <property type="entry name" value="SAM-dependent_MTases_sf"/>
</dbReference>
<feature type="binding site" evidence="5">
    <location>
        <position position="107"/>
    </location>
    <ligand>
        <name>S-adenosyl-L-methionine</name>
        <dbReference type="ChEBI" id="CHEBI:59789"/>
    </ligand>
</feature>
<evidence type="ECO:0000256" key="5">
    <source>
        <dbReference type="PROSITE-ProRule" id="PRU01023"/>
    </source>
</evidence>
<evidence type="ECO:0000256" key="4">
    <source>
        <dbReference type="ARBA" id="ARBA00022884"/>
    </source>
</evidence>
<feature type="non-terminal residue" evidence="8">
    <location>
        <position position="292"/>
    </location>
</feature>
<comment type="similarity">
    <text evidence="5">Belongs to the class I-like SAM-binding methyltransferase superfamily. RsmB/NOP family.</text>
</comment>
<evidence type="ECO:0000256" key="6">
    <source>
        <dbReference type="SAM" id="MobiDB-lite"/>
    </source>
</evidence>
<keyword evidence="2 5" id="KW-0808">Transferase</keyword>